<dbReference type="InterPro" id="IPR042238">
    <property type="entry name" value="Rad28/ERCC8/Ckn1/ATCSA-1"/>
</dbReference>
<feature type="region of interest" description="Disordered" evidence="6">
    <location>
        <begin position="458"/>
        <end position="501"/>
    </location>
</feature>
<sequence>MNAFLLNRALGTVAPQALERAYTHSLVRDIQPADVRLYGSRRGLDAALRGQRDDEAVAGEEEARRADAVAHLAGVNAIDMDRFEGRYMLSGGADGTISVWDFDQEERLVPRGSALAPVGQIPKSSQSHKFGITAVSFFPTDPYALISTSFDHTLKLFSTTSFLSSPPSSIPPEPAASYDLESIPYTHAPSPHPSSHLLIAVGLQHPAIRLLDIRTGSAAHSLPGHAAAVLALSWCPLPSRPHLLASGSADGALRLWDVRRSVPALAALDAEDSVGVLGYDGLGTGARHRSRGRAHGGSGGGAAVNALCWAPDGRHLVSAGLDEKVRVWDADRGANTLAAFGPLVRNSRLAGLRLECAPRGATLPRADVLAFPSDAEVLLFELWDGRLVRRLRTPDMVRAARAVPPPPMAPTSATGASATATATRVARARATAVAWRRGGGAPELVSGHGDGKVRVWRPWTGEDEEVEREDEEERREAEAGRKRKAEALEGVRRDVLRGVGM</sequence>
<dbReference type="GO" id="GO:0000109">
    <property type="term" value="C:nucleotide-excision repair complex"/>
    <property type="evidence" value="ECO:0007669"/>
    <property type="project" value="TreeGrafter"/>
</dbReference>
<keyword evidence="8" id="KW-1185">Reference proteome</keyword>
<dbReference type="GO" id="GO:0043161">
    <property type="term" value="P:proteasome-mediated ubiquitin-dependent protein catabolic process"/>
    <property type="evidence" value="ECO:0007669"/>
    <property type="project" value="TreeGrafter"/>
</dbReference>
<feature type="compositionally biased region" description="Acidic residues" evidence="6">
    <location>
        <begin position="461"/>
        <end position="473"/>
    </location>
</feature>
<dbReference type="InterPro" id="IPR019775">
    <property type="entry name" value="WD40_repeat_CS"/>
</dbReference>
<reference evidence="7" key="1">
    <citation type="journal article" date="2020" name="Stud. Mycol.">
        <title>101 Dothideomycetes genomes: a test case for predicting lifestyles and emergence of pathogens.</title>
        <authorList>
            <person name="Haridas S."/>
            <person name="Albert R."/>
            <person name="Binder M."/>
            <person name="Bloem J."/>
            <person name="Labutti K."/>
            <person name="Salamov A."/>
            <person name="Andreopoulos B."/>
            <person name="Baker S."/>
            <person name="Barry K."/>
            <person name="Bills G."/>
            <person name="Bluhm B."/>
            <person name="Cannon C."/>
            <person name="Castanera R."/>
            <person name="Culley D."/>
            <person name="Daum C."/>
            <person name="Ezra D."/>
            <person name="Gonzalez J."/>
            <person name="Henrissat B."/>
            <person name="Kuo A."/>
            <person name="Liang C."/>
            <person name="Lipzen A."/>
            <person name="Lutzoni F."/>
            <person name="Magnuson J."/>
            <person name="Mondo S."/>
            <person name="Nolan M."/>
            <person name="Ohm R."/>
            <person name="Pangilinan J."/>
            <person name="Park H.-J."/>
            <person name="Ramirez L."/>
            <person name="Alfaro M."/>
            <person name="Sun H."/>
            <person name="Tritt A."/>
            <person name="Yoshinaga Y."/>
            <person name="Zwiers L.-H."/>
            <person name="Turgeon B."/>
            <person name="Goodwin S."/>
            <person name="Spatafora J."/>
            <person name="Crous P."/>
            <person name="Grigoriev I."/>
        </authorList>
    </citation>
    <scope>NUCLEOTIDE SEQUENCE</scope>
    <source>
        <strain evidence="7">ATCC 16933</strain>
    </source>
</reference>
<feature type="repeat" description="WD" evidence="5">
    <location>
        <begin position="222"/>
        <end position="259"/>
    </location>
</feature>
<feature type="repeat" description="WD" evidence="5">
    <location>
        <begin position="297"/>
        <end position="338"/>
    </location>
</feature>
<dbReference type="PANTHER" id="PTHR46202">
    <property type="entry name" value="DNA EXCISION REPAIR PROTEIN ERCC-8"/>
    <property type="match status" value="1"/>
</dbReference>
<evidence type="ECO:0000256" key="5">
    <source>
        <dbReference type="PROSITE-ProRule" id="PRU00221"/>
    </source>
</evidence>
<feature type="compositionally biased region" description="Basic and acidic residues" evidence="6">
    <location>
        <begin position="474"/>
        <end position="501"/>
    </location>
</feature>
<dbReference type="SUPFAM" id="SSF50978">
    <property type="entry name" value="WD40 repeat-like"/>
    <property type="match status" value="1"/>
</dbReference>
<dbReference type="GO" id="GO:0000209">
    <property type="term" value="P:protein polyubiquitination"/>
    <property type="evidence" value="ECO:0007669"/>
    <property type="project" value="TreeGrafter"/>
</dbReference>
<evidence type="ECO:0000256" key="6">
    <source>
        <dbReference type="SAM" id="MobiDB-lite"/>
    </source>
</evidence>
<evidence type="ECO:0000256" key="2">
    <source>
        <dbReference type="ARBA" id="ARBA00022737"/>
    </source>
</evidence>
<organism evidence="7 8">
    <name type="scientific">Lineolata rhizophorae</name>
    <dbReference type="NCBI Taxonomy" id="578093"/>
    <lineage>
        <taxon>Eukaryota</taxon>
        <taxon>Fungi</taxon>
        <taxon>Dikarya</taxon>
        <taxon>Ascomycota</taxon>
        <taxon>Pezizomycotina</taxon>
        <taxon>Dothideomycetes</taxon>
        <taxon>Dothideomycetes incertae sedis</taxon>
        <taxon>Lineolatales</taxon>
        <taxon>Lineolataceae</taxon>
        <taxon>Lineolata</taxon>
    </lineage>
</organism>
<feature type="repeat" description="WD" evidence="5">
    <location>
        <begin position="68"/>
        <end position="110"/>
    </location>
</feature>
<evidence type="ECO:0000313" key="7">
    <source>
        <dbReference type="EMBL" id="KAF2454945.1"/>
    </source>
</evidence>
<keyword evidence="3" id="KW-0227">DNA damage</keyword>
<evidence type="ECO:0000256" key="1">
    <source>
        <dbReference type="ARBA" id="ARBA00022574"/>
    </source>
</evidence>
<protein>
    <submittedName>
        <fullName evidence="7">WD40-repeat-containing domain protein</fullName>
    </submittedName>
</protein>
<keyword evidence="4" id="KW-0234">DNA repair</keyword>
<dbReference type="PANTHER" id="PTHR46202:SF1">
    <property type="entry name" value="DNA EXCISION REPAIR PROTEIN ERCC-8"/>
    <property type="match status" value="1"/>
</dbReference>
<accession>A0A6A6NT45</accession>
<dbReference type="GO" id="GO:0006283">
    <property type="term" value="P:transcription-coupled nucleotide-excision repair"/>
    <property type="evidence" value="ECO:0007669"/>
    <property type="project" value="InterPro"/>
</dbReference>
<proteinExistence type="predicted"/>
<dbReference type="PROSITE" id="PS50294">
    <property type="entry name" value="WD_REPEATS_REGION"/>
    <property type="match status" value="3"/>
</dbReference>
<dbReference type="InterPro" id="IPR020472">
    <property type="entry name" value="WD40_PAC1"/>
</dbReference>
<evidence type="ECO:0000256" key="3">
    <source>
        <dbReference type="ARBA" id="ARBA00022763"/>
    </source>
</evidence>
<evidence type="ECO:0000313" key="8">
    <source>
        <dbReference type="Proteomes" id="UP000799766"/>
    </source>
</evidence>
<gene>
    <name evidence="7" type="ORF">BDY21DRAFT_308309</name>
</gene>
<dbReference type="InterPro" id="IPR036322">
    <property type="entry name" value="WD40_repeat_dom_sf"/>
</dbReference>
<dbReference type="InterPro" id="IPR001680">
    <property type="entry name" value="WD40_rpt"/>
</dbReference>
<dbReference type="PROSITE" id="PS00678">
    <property type="entry name" value="WD_REPEATS_1"/>
    <property type="match status" value="2"/>
</dbReference>
<keyword evidence="2" id="KW-0677">Repeat</keyword>
<dbReference type="GO" id="GO:0031464">
    <property type="term" value="C:Cul4A-RING E3 ubiquitin ligase complex"/>
    <property type="evidence" value="ECO:0007669"/>
    <property type="project" value="TreeGrafter"/>
</dbReference>
<dbReference type="Proteomes" id="UP000799766">
    <property type="component" value="Unassembled WGS sequence"/>
</dbReference>
<dbReference type="Pfam" id="PF00400">
    <property type="entry name" value="WD40"/>
    <property type="match status" value="4"/>
</dbReference>
<dbReference type="AlphaFoldDB" id="A0A6A6NT45"/>
<dbReference type="PRINTS" id="PR00320">
    <property type="entry name" value="GPROTEINBRPT"/>
</dbReference>
<dbReference type="Gene3D" id="2.130.10.10">
    <property type="entry name" value="YVTN repeat-like/Quinoprotein amine dehydrogenase"/>
    <property type="match status" value="1"/>
</dbReference>
<name>A0A6A6NT45_9PEZI</name>
<dbReference type="OrthoDB" id="361494at2759"/>
<dbReference type="SMART" id="SM00320">
    <property type="entry name" value="WD40"/>
    <property type="match status" value="5"/>
</dbReference>
<evidence type="ECO:0000256" key="4">
    <source>
        <dbReference type="ARBA" id="ARBA00023204"/>
    </source>
</evidence>
<dbReference type="InterPro" id="IPR015943">
    <property type="entry name" value="WD40/YVTN_repeat-like_dom_sf"/>
</dbReference>
<dbReference type="EMBL" id="MU001689">
    <property type="protein sequence ID" value="KAF2454945.1"/>
    <property type="molecule type" value="Genomic_DNA"/>
</dbReference>
<dbReference type="PROSITE" id="PS50082">
    <property type="entry name" value="WD_REPEATS_2"/>
    <property type="match status" value="3"/>
</dbReference>
<keyword evidence="1 5" id="KW-0853">WD repeat</keyword>